<dbReference type="SUPFAM" id="SSF51905">
    <property type="entry name" value="FAD/NAD(P)-binding domain"/>
    <property type="match status" value="2"/>
</dbReference>
<dbReference type="RefSeq" id="XP_058337564.1">
    <property type="nucleotide sequence ID" value="XM_058491691.1"/>
</dbReference>
<evidence type="ECO:0000256" key="3">
    <source>
        <dbReference type="ARBA" id="ARBA00022827"/>
    </source>
</evidence>
<dbReference type="PIRSF" id="PIRSF000332">
    <property type="entry name" value="FMO"/>
    <property type="match status" value="1"/>
</dbReference>
<dbReference type="PANTHER" id="PTHR23023">
    <property type="entry name" value="DIMETHYLANILINE MONOOXYGENASE"/>
    <property type="match status" value="1"/>
</dbReference>
<keyword evidence="2" id="KW-0285">Flavoprotein</keyword>
<name>A0AAD7UUD7_9FUNG</name>
<gene>
    <name evidence="6" type="ORF">O0I10_011728</name>
</gene>
<dbReference type="AlphaFoldDB" id="A0AAD7UUD7"/>
<dbReference type="GeneID" id="83219127"/>
<dbReference type="Gene3D" id="3.50.50.60">
    <property type="entry name" value="FAD/NAD(P)-binding domain"/>
    <property type="match status" value="2"/>
</dbReference>
<dbReference type="GO" id="GO:0050661">
    <property type="term" value="F:NADP binding"/>
    <property type="evidence" value="ECO:0007669"/>
    <property type="project" value="InterPro"/>
</dbReference>
<dbReference type="Pfam" id="PF00743">
    <property type="entry name" value="FMO-like"/>
    <property type="match status" value="2"/>
</dbReference>
<dbReference type="InterPro" id="IPR020946">
    <property type="entry name" value="Flavin_mOase-like"/>
</dbReference>
<proteinExistence type="inferred from homology"/>
<evidence type="ECO:0000313" key="6">
    <source>
        <dbReference type="EMBL" id="KAJ8652650.1"/>
    </source>
</evidence>
<comment type="similarity">
    <text evidence="1">Belongs to the FMO family.</text>
</comment>
<reference evidence="6 7" key="1">
    <citation type="submission" date="2023-03" db="EMBL/GenBank/DDBJ databases">
        <title>Genome sequence of Lichtheimia ornata CBS 291.66.</title>
        <authorList>
            <person name="Mohabir J.T."/>
            <person name="Shea T.P."/>
            <person name="Kurbessoian T."/>
            <person name="Berby B."/>
            <person name="Fontaine J."/>
            <person name="Livny J."/>
            <person name="Gnirke A."/>
            <person name="Stajich J.E."/>
            <person name="Cuomo C.A."/>
        </authorList>
    </citation>
    <scope>NUCLEOTIDE SEQUENCE [LARGE SCALE GENOMIC DNA]</scope>
    <source>
        <strain evidence="6">CBS 291.66</strain>
    </source>
</reference>
<dbReference type="GO" id="GO:0050660">
    <property type="term" value="F:flavin adenine dinucleotide binding"/>
    <property type="evidence" value="ECO:0007669"/>
    <property type="project" value="InterPro"/>
</dbReference>
<evidence type="ECO:0000256" key="1">
    <source>
        <dbReference type="ARBA" id="ARBA00009183"/>
    </source>
</evidence>
<keyword evidence="4" id="KW-0521">NADP</keyword>
<keyword evidence="5" id="KW-0560">Oxidoreductase</keyword>
<evidence type="ECO:0000313" key="7">
    <source>
        <dbReference type="Proteomes" id="UP001234581"/>
    </source>
</evidence>
<dbReference type="InterPro" id="IPR050346">
    <property type="entry name" value="FMO-like"/>
</dbReference>
<dbReference type="GO" id="GO:0004499">
    <property type="term" value="F:N,N-dimethylaniline monooxygenase activity"/>
    <property type="evidence" value="ECO:0007669"/>
    <property type="project" value="InterPro"/>
</dbReference>
<dbReference type="PRINTS" id="PR00419">
    <property type="entry name" value="ADXRDTASE"/>
</dbReference>
<evidence type="ECO:0000256" key="2">
    <source>
        <dbReference type="ARBA" id="ARBA00022630"/>
    </source>
</evidence>
<evidence type="ECO:0000256" key="4">
    <source>
        <dbReference type="ARBA" id="ARBA00022857"/>
    </source>
</evidence>
<evidence type="ECO:0000256" key="5">
    <source>
        <dbReference type="ARBA" id="ARBA00023002"/>
    </source>
</evidence>
<keyword evidence="3" id="KW-0274">FAD</keyword>
<sequence length="457" mass="50969">MFSFPRISRVAIIGAGPGGIAAARALRAEGDVFEKITLFERNAAVGGTWIYSPETNATPPMPSVNALQVDPPCQAAPPHPPKSPMYQELHTNLPSDVMAFRDIAFPSGTPTFPDRKQVLDYVEHVATQEGLKPLIRFNSTVTRVDPLHDNTWQVSVTDQNGDGKKEYQEQYDAVIVASGHYYVPYVPDFVGLSDYVKTSKVTVMHSREYRKASDFKNKNVLVVGSGSSGSDIVRQITDVASNVYHCVRTHTSFSQSLHDNAPANLQLVGPLTTFHPTTGAIDYQEHHNNDNSRQLVNLDAVIFATGYLFSFPFLPFEKDAIIVDGQNVTGLYKWMFYMNNPTLSFVGLPIRVVPMPLMQSQSTVIARVLSQRIPLPSTTIMQSHVTTVSNNDRHSIVMGAQTEFDYVESLSAWAENKANDMDAWRNQSTDIITGPLSERWKERRQRSLQLRLECLGY</sequence>
<dbReference type="EMBL" id="JARTCD010000098">
    <property type="protein sequence ID" value="KAJ8652650.1"/>
    <property type="molecule type" value="Genomic_DNA"/>
</dbReference>
<dbReference type="InterPro" id="IPR000960">
    <property type="entry name" value="Flavin_mOase"/>
</dbReference>
<comment type="caution">
    <text evidence="6">The sequence shown here is derived from an EMBL/GenBank/DDBJ whole genome shotgun (WGS) entry which is preliminary data.</text>
</comment>
<dbReference type="InterPro" id="IPR036188">
    <property type="entry name" value="FAD/NAD-bd_sf"/>
</dbReference>
<organism evidence="6 7">
    <name type="scientific">Lichtheimia ornata</name>
    <dbReference type="NCBI Taxonomy" id="688661"/>
    <lineage>
        <taxon>Eukaryota</taxon>
        <taxon>Fungi</taxon>
        <taxon>Fungi incertae sedis</taxon>
        <taxon>Mucoromycota</taxon>
        <taxon>Mucoromycotina</taxon>
        <taxon>Mucoromycetes</taxon>
        <taxon>Mucorales</taxon>
        <taxon>Lichtheimiaceae</taxon>
        <taxon>Lichtheimia</taxon>
    </lineage>
</organism>
<keyword evidence="7" id="KW-1185">Reference proteome</keyword>
<dbReference type="Pfam" id="PF13450">
    <property type="entry name" value="NAD_binding_8"/>
    <property type="match status" value="1"/>
</dbReference>
<dbReference type="Proteomes" id="UP001234581">
    <property type="component" value="Unassembled WGS sequence"/>
</dbReference>
<accession>A0AAD7UUD7</accession>
<protein>
    <recommendedName>
        <fullName evidence="8">Flavin-containing monooxygenase</fullName>
    </recommendedName>
</protein>
<evidence type="ECO:0008006" key="8">
    <source>
        <dbReference type="Google" id="ProtNLM"/>
    </source>
</evidence>